<dbReference type="InterPro" id="IPR046192">
    <property type="entry name" value="DUF6220"/>
</dbReference>
<gene>
    <name evidence="2" type="ORF">ACFO3S_16870</name>
</gene>
<dbReference type="Proteomes" id="UP001596028">
    <property type="component" value="Unassembled WGS sequence"/>
</dbReference>
<proteinExistence type="predicted"/>
<sequence length="124" mass="13629">MEKVNTSPKGKFAGAVFRVLAWLLVACIVAQTFIAGMALFQDSTHWKAHVLFVHFFEVVPLLMLVFAFAGRLPVRTRWLSLALFGLIFIQYMTANLPAAGAMHPVIALALIVLSLHVARRPAGV</sequence>
<evidence type="ECO:0000256" key="1">
    <source>
        <dbReference type="SAM" id="Phobius"/>
    </source>
</evidence>
<keyword evidence="1" id="KW-1133">Transmembrane helix</keyword>
<keyword evidence="1" id="KW-0472">Membrane</keyword>
<accession>A0ABV9FGQ6</accession>
<feature type="transmembrane region" description="Helical" evidence="1">
    <location>
        <begin position="46"/>
        <end position="69"/>
    </location>
</feature>
<dbReference type="RefSeq" id="WP_378098596.1">
    <property type="nucleotide sequence ID" value="NZ_JBHSEP010000012.1"/>
</dbReference>
<name>A0ABV9FGQ6_9BACL</name>
<feature type="transmembrane region" description="Helical" evidence="1">
    <location>
        <begin position="12"/>
        <end position="40"/>
    </location>
</feature>
<evidence type="ECO:0000313" key="3">
    <source>
        <dbReference type="Proteomes" id="UP001596028"/>
    </source>
</evidence>
<protein>
    <submittedName>
        <fullName evidence="2">DUF6220 domain-containing protein</fullName>
    </submittedName>
</protein>
<dbReference type="Pfam" id="PF19728">
    <property type="entry name" value="DUF6220"/>
    <property type="match status" value="1"/>
</dbReference>
<organism evidence="2 3">
    <name type="scientific">Cohnella hongkongensis</name>
    <dbReference type="NCBI Taxonomy" id="178337"/>
    <lineage>
        <taxon>Bacteria</taxon>
        <taxon>Bacillati</taxon>
        <taxon>Bacillota</taxon>
        <taxon>Bacilli</taxon>
        <taxon>Bacillales</taxon>
        <taxon>Paenibacillaceae</taxon>
        <taxon>Cohnella</taxon>
    </lineage>
</organism>
<evidence type="ECO:0000313" key="2">
    <source>
        <dbReference type="EMBL" id="MFC4599930.1"/>
    </source>
</evidence>
<keyword evidence="1" id="KW-0812">Transmembrane</keyword>
<keyword evidence="3" id="KW-1185">Reference proteome</keyword>
<comment type="caution">
    <text evidence="2">The sequence shown here is derived from an EMBL/GenBank/DDBJ whole genome shotgun (WGS) entry which is preliminary data.</text>
</comment>
<feature type="transmembrane region" description="Helical" evidence="1">
    <location>
        <begin position="100"/>
        <end position="118"/>
    </location>
</feature>
<feature type="transmembrane region" description="Helical" evidence="1">
    <location>
        <begin position="76"/>
        <end position="94"/>
    </location>
</feature>
<dbReference type="EMBL" id="JBHSEP010000012">
    <property type="protein sequence ID" value="MFC4599930.1"/>
    <property type="molecule type" value="Genomic_DNA"/>
</dbReference>
<reference evidence="3" key="1">
    <citation type="journal article" date="2019" name="Int. J. Syst. Evol. Microbiol.">
        <title>The Global Catalogue of Microorganisms (GCM) 10K type strain sequencing project: providing services to taxonomists for standard genome sequencing and annotation.</title>
        <authorList>
            <consortium name="The Broad Institute Genomics Platform"/>
            <consortium name="The Broad Institute Genome Sequencing Center for Infectious Disease"/>
            <person name="Wu L."/>
            <person name="Ma J."/>
        </authorList>
    </citation>
    <scope>NUCLEOTIDE SEQUENCE [LARGE SCALE GENOMIC DNA]</scope>
    <source>
        <strain evidence="3">CCUG 49571</strain>
    </source>
</reference>